<dbReference type="InterPro" id="IPR006141">
    <property type="entry name" value="Intein_N"/>
</dbReference>
<organism evidence="2">
    <name type="scientific">Cladocopium goreaui</name>
    <dbReference type="NCBI Taxonomy" id="2562237"/>
    <lineage>
        <taxon>Eukaryota</taxon>
        <taxon>Sar</taxon>
        <taxon>Alveolata</taxon>
        <taxon>Dinophyceae</taxon>
        <taxon>Suessiales</taxon>
        <taxon>Symbiodiniaceae</taxon>
        <taxon>Cladocopium</taxon>
    </lineage>
</organism>
<evidence type="ECO:0000256" key="1">
    <source>
        <dbReference type="SAM" id="MobiDB-lite"/>
    </source>
</evidence>
<protein>
    <submittedName>
        <fullName evidence="4">Ankyrin-3</fullName>
    </submittedName>
</protein>
<name>A0A9P1FRH4_9DINO</name>
<dbReference type="EMBL" id="CAMXCT030000835">
    <property type="protein sequence ID" value="CAL4771109.1"/>
    <property type="molecule type" value="Genomic_DNA"/>
</dbReference>
<dbReference type="InterPro" id="IPR036844">
    <property type="entry name" value="Hint_dom_sf"/>
</dbReference>
<feature type="region of interest" description="Disordered" evidence="1">
    <location>
        <begin position="1089"/>
        <end position="1108"/>
    </location>
</feature>
<dbReference type="CDD" id="cd00081">
    <property type="entry name" value="Hint"/>
    <property type="match status" value="1"/>
</dbReference>
<proteinExistence type="predicted"/>
<reference evidence="2" key="1">
    <citation type="submission" date="2022-10" db="EMBL/GenBank/DDBJ databases">
        <authorList>
            <person name="Chen Y."/>
            <person name="Dougan E. K."/>
            <person name="Chan C."/>
            <person name="Rhodes N."/>
            <person name="Thang M."/>
        </authorList>
    </citation>
    <scope>NUCLEOTIDE SEQUENCE</scope>
</reference>
<sequence length="1108" mass="123870">MASIPEIYPKLREALEQFLRDRAEVESKCAELCLYWLSEKLQQTRREAISRARSFVEKFRKVTEMDLAEEDIVSMEDLAVACAKSQFWDKDLWHPKQTVSYLKKSDGTWIIPHNCGRSCHSQCDQLALEENMFTYAEFFESCPYEHQSDMEKVAEDLLCLLKPVQEELLPPEGPTDLRIWEIFAAAKAQQRQFNMVAVYANCLPETNELVQSMQAKFKSLLSSFKRVQLHLEGERLLGRELSSKMTGFAMRLKSCCRGVVGNMTSGRKMTAARLQDDRSKATRRWSQLSAEASQIAAQVKELEVTEDNSLGSWSLVSGGGRPIESSEVGSMASGHSVDSQSSCLSGHGGPHCFLPSYLFKSLQADDKLSSKSSVWANAKDLQKGTKILAADGTLVEVIKLEVQKTNKLLELEIDEAVPFTTTPSHRIMVPSDGDDMTIKAVDLKLGSWVMCSDDMAKKVKGMRFIHVEEQEVLAITFHPDKAVACFLPPEEPVVLTKGRTLKPPRRGGMGGRSVNHELISLPDTAGGEYEDCLRIGLPMAKPSTVTGAGAKGTGGNVPETLLRSAVEVWRREFERCNWGVTISAVLKTVALEKKQPAEEPLESMASIPEIYPKLREALEQFLHDQAEVESKSGESWTSQKLQQTRREAMIRACGFVEKFRTVTRMDLDEEDIVSMEDLAVVCAKSQFWDKDLWQQSVSHTYGYVLSCPYEHSEVKRVAEDLLCLLKPVEEEEEELLPPASPTDQRIWEIFASAKMQHKQFSIVAVYAGFQRSLPETNELVQSMQAKFKSLLSSFQHVQLQMERQGLLGPELQTKMTRFPKRLKSYCQGFATSMMTRWGDQHGKKAFVYTIQLQLDGMTQRWSRLSAEASQIAAQVKELELPEVNSLGSWSLVSRGGRLVEHLEVGSMASGHSVDSQTSCLSGHGGPHCFLPSHLFKVFQPGGEAPVSLVSAQDLQNGAKILSADDASMEVIKVERQKTNKLLELEIDDAVPFTTTPNHRIMVPSDGDEKTVKAVDLKLGSWVLCSDRVAKKVIGKREYLVEDQEVLASTFHPDKAVACFLPPDKPLVLSKGLTRKPIRRSGMNRRVRRRVDGDEVASVPETAAGEYED</sequence>
<dbReference type="EMBL" id="CAMXCT010000835">
    <property type="protein sequence ID" value="CAI3983797.1"/>
    <property type="molecule type" value="Genomic_DNA"/>
</dbReference>
<comment type="caution">
    <text evidence="2">The sequence shown here is derived from an EMBL/GenBank/DDBJ whole genome shotgun (WGS) entry which is preliminary data.</text>
</comment>
<dbReference type="GO" id="GO:0016539">
    <property type="term" value="P:intein-mediated protein splicing"/>
    <property type="evidence" value="ECO:0007669"/>
    <property type="project" value="InterPro"/>
</dbReference>
<keyword evidence="5" id="KW-1185">Reference proteome</keyword>
<gene>
    <name evidence="2" type="ORF">C1SCF055_LOCUS11379</name>
</gene>
<evidence type="ECO:0000313" key="2">
    <source>
        <dbReference type="EMBL" id="CAI3983797.1"/>
    </source>
</evidence>
<reference evidence="3" key="2">
    <citation type="submission" date="2024-04" db="EMBL/GenBank/DDBJ databases">
        <authorList>
            <person name="Chen Y."/>
            <person name="Shah S."/>
            <person name="Dougan E. K."/>
            <person name="Thang M."/>
            <person name="Chan C."/>
        </authorList>
    </citation>
    <scope>NUCLEOTIDE SEQUENCE [LARGE SCALE GENOMIC DNA]</scope>
</reference>
<dbReference type="PROSITE" id="PS50817">
    <property type="entry name" value="INTEIN_N_TER"/>
    <property type="match status" value="2"/>
</dbReference>
<evidence type="ECO:0000313" key="5">
    <source>
        <dbReference type="Proteomes" id="UP001152797"/>
    </source>
</evidence>
<accession>A0A9P1FRH4</accession>
<evidence type="ECO:0000313" key="3">
    <source>
        <dbReference type="EMBL" id="CAL1137172.1"/>
    </source>
</evidence>
<dbReference type="AlphaFoldDB" id="A0A9P1FRH4"/>
<evidence type="ECO:0000313" key="4">
    <source>
        <dbReference type="EMBL" id="CAL4771109.1"/>
    </source>
</evidence>
<dbReference type="Gene3D" id="2.170.16.10">
    <property type="entry name" value="Hedgehog/Intein (Hint) domain"/>
    <property type="match status" value="2"/>
</dbReference>
<dbReference type="EMBL" id="CAMXCT020000835">
    <property type="protein sequence ID" value="CAL1137172.1"/>
    <property type="molecule type" value="Genomic_DNA"/>
</dbReference>
<dbReference type="SUPFAM" id="SSF51294">
    <property type="entry name" value="Hedgehog/intein (Hint) domain"/>
    <property type="match status" value="2"/>
</dbReference>
<dbReference type="Proteomes" id="UP001152797">
    <property type="component" value="Unassembled WGS sequence"/>
</dbReference>